<keyword evidence="3 5" id="KW-0547">Nucleotide-binding</keyword>
<evidence type="ECO:0000256" key="3">
    <source>
        <dbReference type="ARBA" id="ARBA00022741"/>
    </source>
</evidence>
<keyword evidence="8" id="KW-1185">Reference proteome</keyword>
<dbReference type="STRING" id="6265.A0A0B2VEN5"/>
<evidence type="ECO:0000256" key="6">
    <source>
        <dbReference type="SAM" id="MobiDB-lite"/>
    </source>
</evidence>
<protein>
    <submittedName>
        <fullName evidence="7">tRNA dimethylallyltransferase, mitochondrial</fullName>
    </submittedName>
</protein>
<feature type="region of interest" description="Disordered" evidence="6">
    <location>
        <begin position="397"/>
        <end position="442"/>
    </location>
</feature>
<dbReference type="GO" id="GO:0052381">
    <property type="term" value="F:tRNA dimethylallyltransferase activity"/>
    <property type="evidence" value="ECO:0007669"/>
    <property type="project" value="InterPro"/>
</dbReference>
<dbReference type="EMBL" id="JPKZ01001799">
    <property type="protein sequence ID" value="KHN80018.1"/>
    <property type="molecule type" value="Genomic_DNA"/>
</dbReference>
<dbReference type="OMA" id="VPHYLID"/>
<accession>A0A0B2VEN5</accession>
<feature type="compositionally biased region" description="Basic and acidic residues" evidence="6">
    <location>
        <begin position="411"/>
        <end position="430"/>
    </location>
</feature>
<feature type="compositionally biased region" description="Basic residues" evidence="6">
    <location>
        <begin position="397"/>
        <end position="409"/>
    </location>
</feature>
<dbReference type="Proteomes" id="UP000031036">
    <property type="component" value="Unassembled WGS sequence"/>
</dbReference>
<dbReference type="InterPro" id="IPR036236">
    <property type="entry name" value="Znf_C2H2_sf"/>
</dbReference>
<dbReference type="SUPFAM" id="SSF57667">
    <property type="entry name" value="beta-beta-alpha zinc fingers"/>
    <property type="match status" value="1"/>
</dbReference>
<dbReference type="InterPro" id="IPR027417">
    <property type="entry name" value="P-loop_NTPase"/>
</dbReference>
<dbReference type="HAMAP" id="MF_00185">
    <property type="entry name" value="IPP_trans"/>
    <property type="match status" value="1"/>
</dbReference>
<evidence type="ECO:0000256" key="2">
    <source>
        <dbReference type="ARBA" id="ARBA00022679"/>
    </source>
</evidence>
<evidence type="ECO:0000256" key="5">
    <source>
        <dbReference type="RuleBase" id="RU003785"/>
    </source>
</evidence>
<name>A0A0B2VEN5_TOXCA</name>
<dbReference type="InterPro" id="IPR018022">
    <property type="entry name" value="IPT"/>
</dbReference>
<evidence type="ECO:0000256" key="4">
    <source>
        <dbReference type="ARBA" id="ARBA00022840"/>
    </source>
</evidence>
<comment type="similarity">
    <text evidence="1 5">Belongs to the IPP transferase family.</text>
</comment>
<gene>
    <name evidence="7" type="primary">Trit1</name>
    <name evidence="7" type="ORF">Tcan_16192</name>
</gene>
<dbReference type="OrthoDB" id="775260at2759"/>
<dbReference type="SUPFAM" id="SSF52540">
    <property type="entry name" value="P-loop containing nucleoside triphosphate hydrolases"/>
    <property type="match status" value="1"/>
</dbReference>
<dbReference type="GO" id="GO:0005739">
    <property type="term" value="C:mitochondrion"/>
    <property type="evidence" value="ECO:0007669"/>
    <property type="project" value="TreeGrafter"/>
</dbReference>
<evidence type="ECO:0000313" key="7">
    <source>
        <dbReference type="EMBL" id="KHN80018.1"/>
    </source>
</evidence>
<dbReference type="Gene3D" id="3.40.50.300">
    <property type="entry name" value="P-loop containing nucleotide triphosphate hydrolases"/>
    <property type="match status" value="1"/>
</dbReference>
<dbReference type="Gene3D" id="1.10.20.140">
    <property type="match status" value="1"/>
</dbReference>
<dbReference type="PANTHER" id="PTHR11088:SF89">
    <property type="entry name" value="TRNA DIMETHYLALLYLTRANSFERASE"/>
    <property type="match status" value="1"/>
</dbReference>
<dbReference type="AlphaFoldDB" id="A0A0B2VEN5"/>
<comment type="caution">
    <text evidence="7">The sequence shown here is derived from an EMBL/GenBank/DDBJ whole genome shotgun (WGS) entry which is preliminary data.</text>
</comment>
<dbReference type="GO" id="GO:0006400">
    <property type="term" value="P:tRNA modification"/>
    <property type="evidence" value="ECO:0007669"/>
    <property type="project" value="TreeGrafter"/>
</dbReference>
<evidence type="ECO:0000256" key="1">
    <source>
        <dbReference type="ARBA" id="ARBA00005842"/>
    </source>
</evidence>
<organism evidence="7 8">
    <name type="scientific">Toxocara canis</name>
    <name type="common">Canine roundworm</name>
    <dbReference type="NCBI Taxonomy" id="6265"/>
    <lineage>
        <taxon>Eukaryota</taxon>
        <taxon>Metazoa</taxon>
        <taxon>Ecdysozoa</taxon>
        <taxon>Nematoda</taxon>
        <taxon>Chromadorea</taxon>
        <taxon>Rhabditida</taxon>
        <taxon>Spirurina</taxon>
        <taxon>Ascaridomorpha</taxon>
        <taxon>Ascaridoidea</taxon>
        <taxon>Toxocaridae</taxon>
        <taxon>Toxocara</taxon>
    </lineage>
</organism>
<proteinExistence type="inferred from homology"/>
<keyword evidence="2 5" id="KW-0808">Transferase</keyword>
<sequence>MRVNPFVVVLGCTGTGKSDLGIAIAKHFNGEIISADSMQIYKGLDIATNKVTTADMDGIPHHLMSFLDPQTSSYNVHQFRDNAIELMHRMWAQGKLPIIVGGTTYYIESVLYKDNLIVTNTPQGERERLNSLSNDELYELLKSIDPVSAARVHKNNRYRVQRAVEIFEATGLRKSEHLAKQRTTARSEMGGRLRFPNATLFFLDADKRILDERLDRRVTKMVEKGLRAEIEQFYDQYKHCLGAYGVVQSIAVKEFLPYLQLDKERRRSAEGDKCFEQGCEALKVHTRQYSRRQRSWIRQRLIRRSDTREVPPIVQLDTSYDFFERIVPFGIEKVKEFLSGQSTSNNDDALSCEINSANNLPITKGYEERANMVYHCDICEIDVHGTENWESHLRGKRHKRAGKAKKQYFLRRQEEMEQRKEMGEKGDNRTRKQSGAEMMEKG</sequence>
<dbReference type="Pfam" id="PF01715">
    <property type="entry name" value="IPPT"/>
    <property type="match status" value="1"/>
</dbReference>
<reference evidence="7 8" key="1">
    <citation type="submission" date="2014-11" db="EMBL/GenBank/DDBJ databases">
        <title>Genetic blueprint of the zoonotic pathogen Toxocara canis.</title>
        <authorList>
            <person name="Zhu X.-Q."/>
            <person name="Korhonen P.K."/>
            <person name="Cai H."/>
            <person name="Young N.D."/>
            <person name="Nejsum P."/>
            <person name="von Samson-Himmelstjerna G."/>
            <person name="Boag P.R."/>
            <person name="Tan P."/>
            <person name="Li Q."/>
            <person name="Min J."/>
            <person name="Yang Y."/>
            <person name="Wang X."/>
            <person name="Fang X."/>
            <person name="Hall R.S."/>
            <person name="Hofmann A."/>
            <person name="Sternberg P.W."/>
            <person name="Jex A.R."/>
            <person name="Gasser R.B."/>
        </authorList>
    </citation>
    <scope>NUCLEOTIDE SEQUENCE [LARGE SCALE GENOMIC DNA]</scope>
    <source>
        <strain evidence="7">PN_DK_2014</strain>
    </source>
</reference>
<dbReference type="GO" id="GO:0005524">
    <property type="term" value="F:ATP binding"/>
    <property type="evidence" value="ECO:0007669"/>
    <property type="project" value="UniProtKB-KW"/>
</dbReference>
<dbReference type="InterPro" id="IPR039657">
    <property type="entry name" value="Dimethylallyltransferase"/>
</dbReference>
<dbReference type="PANTHER" id="PTHR11088">
    <property type="entry name" value="TRNA DIMETHYLALLYLTRANSFERASE"/>
    <property type="match status" value="1"/>
</dbReference>
<dbReference type="Gene3D" id="3.30.160.60">
    <property type="entry name" value="Classic Zinc Finger"/>
    <property type="match status" value="1"/>
</dbReference>
<evidence type="ECO:0000313" key="8">
    <source>
        <dbReference type="Proteomes" id="UP000031036"/>
    </source>
</evidence>
<keyword evidence="4 5" id="KW-0067">ATP-binding</keyword>
<dbReference type="NCBIfam" id="TIGR00174">
    <property type="entry name" value="miaA"/>
    <property type="match status" value="1"/>
</dbReference>